<name>A0A183FAP1_HELPZ</name>
<dbReference type="InterPro" id="IPR003410">
    <property type="entry name" value="HYR_dom"/>
</dbReference>
<dbReference type="OrthoDB" id="5814741at2759"/>
<evidence type="ECO:0000256" key="1">
    <source>
        <dbReference type="ARBA" id="ARBA00022737"/>
    </source>
</evidence>
<dbReference type="PANTHER" id="PTHR24273">
    <property type="entry name" value="FI04643P-RELATED"/>
    <property type="match status" value="1"/>
</dbReference>
<reference evidence="3 4" key="1">
    <citation type="submission" date="2018-11" db="EMBL/GenBank/DDBJ databases">
        <authorList>
            <consortium name="Pathogen Informatics"/>
        </authorList>
    </citation>
    <scope>NUCLEOTIDE SEQUENCE [LARGE SCALE GENOMIC DNA]</scope>
</reference>
<dbReference type="PROSITE" id="PS50825">
    <property type="entry name" value="HYR"/>
    <property type="match status" value="1"/>
</dbReference>
<keyword evidence="4" id="KW-1185">Reference proteome</keyword>
<protein>
    <submittedName>
        <fullName evidence="5">HYR domain-containing protein</fullName>
    </submittedName>
</protein>
<evidence type="ECO:0000313" key="5">
    <source>
        <dbReference type="WBParaSite" id="HPBE_0000323301-mRNA-1"/>
    </source>
</evidence>
<accession>A0A183FAP1</accession>
<evidence type="ECO:0000313" key="3">
    <source>
        <dbReference type="EMBL" id="VDO32433.1"/>
    </source>
</evidence>
<proteinExistence type="predicted"/>
<keyword evidence="1" id="KW-0677">Repeat</keyword>
<gene>
    <name evidence="3" type="ORF">HPBE_LOCUS3234</name>
</gene>
<organism evidence="4 5">
    <name type="scientific">Heligmosomoides polygyrus</name>
    <name type="common">Parasitic roundworm</name>
    <dbReference type="NCBI Taxonomy" id="6339"/>
    <lineage>
        <taxon>Eukaryota</taxon>
        <taxon>Metazoa</taxon>
        <taxon>Ecdysozoa</taxon>
        <taxon>Nematoda</taxon>
        <taxon>Chromadorea</taxon>
        <taxon>Rhabditida</taxon>
        <taxon>Rhabditina</taxon>
        <taxon>Rhabditomorpha</taxon>
        <taxon>Strongyloidea</taxon>
        <taxon>Heligmosomidae</taxon>
        <taxon>Heligmosomoides</taxon>
    </lineage>
</organism>
<dbReference type="AlphaFoldDB" id="A0A183FAP1"/>
<reference evidence="5" key="2">
    <citation type="submission" date="2019-09" db="UniProtKB">
        <authorList>
            <consortium name="WormBaseParasite"/>
        </authorList>
    </citation>
    <scope>IDENTIFICATION</scope>
</reference>
<dbReference type="PANTHER" id="PTHR24273:SF32">
    <property type="entry name" value="HYALIN"/>
    <property type="match status" value="1"/>
</dbReference>
<dbReference type="WBParaSite" id="HPBE_0000323301-mRNA-1">
    <property type="protein sequence ID" value="HPBE_0000323301-mRNA-1"/>
    <property type="gene ID" value="HPBE_0000323301"/>
</dbReference>
<dbReference type="Pfam" id="PF02494">
    <property type="entry name" value="HYR"/>
    <property type="match status" value="1"/>
</dbReference>
<evidence type="ECO:0000313" key="4">
    <source>
        <dbReference type="Proteomes" id="UP000050761"/>
    </source>
</evidence>
<dbReference type="EMBL" id="UZAH01007271">
    <property type="protein sequence ID" value="VDO32433.1"/>
    <property type="molecule type" value="Genomic_DNA"/>
</dbReference>
<accession>A0A3P7VLB8</accession>
<feature type="domain" description="HYR" evidence="2">
    <location>
        <begin position="64"/>
        <end position="145"/>
    </location>
</feature>
<sequence>METLLTPSRASDTGDSPLLLQRYSHTTSLLYISLIIKEGVSLPPIASFIEPKNSSHCFHKFSFSDKIPPLVTSCPRNIRKVSANRLTRVDWNTTDMFTDNVGIASIKSNYRSGQSFTWGYYRVVYTASDAAGNTAACAFSVVVSPSECQTPHPDSQAEHSQRSVSFRPLKPLPVRLCGSTEVDGCECSISFRPLKKAILPKRRPINGFTNLVWLININKHRCRDSRIVAGYGSIQCVE</sequence>
<dbReference type="Proteomes" id="UP000050761">
    <property type="component" value="Unassembled WGS sequence"/>
</dbReference>
<evidence type="ECO:0000259" key="2">
    <source>
        <dbReference type="PROSITE" id="PS50825"/>
    </source>
</evidence>